<dbReference type="AlphaFoldDB" id="A0A1T4KHD3"/>
<dbReference type="OrthoDB" id="1706352at2"/>
<name>A0A1T4KHD3_9FIRM</name>
<dbReference type="RefSeq" id="WP_087677971.1">
    <property type="nucleotide sequence ID" value="NZ_FUWV01000002.1"/>
</dbReference>
<proteinExistence type="predicted"/>
<feature type="coiled-coil region" evidence="1">
    <location>
        <begin position="366"/>
        <end position="400"/>
    </location>
</feature>
<protein>
    <submittedName>
        <fullName evidence="2">Uncharacterized protein</fullName>
    </submittedName>
</protein>
<dbReference type="Proteomes" id="UP000196365">
    <property type="component" value="Unassembled WGS sequence"/>
</dbReference>
<gene>
    <name evidence="2" type="ORF">SAMN02745973_00524</name>
</gene>
<accession>A0A1T4KHD3</accession>
<sequence length="441" mass="53346">MPFYHNPNIILQDQLGSIHYFSYYNQEISYVFFDKFSGETKKRILGEQPTNDFDAAINSIGEITLIYKEDNGEVILSSNIKNLFLEKIIIETNPSIQNLNLCFVRDQLHIFYCISEEKNGRVYKIQHYFKNGQDWKVEEVCSLMKGQILNPIEIFVKKDKIQLLYYHVVEGIEQLFIKTYDCKKEKWEGGQQLTNSNEKKLYLDVLHIKNELYITYCEYVQENLIVKYEKYLIEENYRKIREEEISNPANCQYPTFIYFNERLWLCWTEYDYVVSRYSEDEGIHWSELYLYKDSKREEILRYKYQTNKEENKILLNYAFGKADNLQFIGFGNLDNTDKIPLKEKSFKRACTQENFKVNTFNKEEFLNKQEKSLEELKKEIQKIEKRQKRIEGKMQEIQREFYSEQGKIENIEKIQEIQDRLMIIENFLLEHTRGFKYFRKK</sequence>
<reference evidence="2 3" key="1">
    <citation type="submission" date="2017-02" db="EMBL/GenBank/DDBJ databases">
        <authorList>
            <person name="Peterson S.W."/>
        </authorList>
    </citation>
    <scope>NUCLEOTIDE SEQUENCE [LARGE SCALE GENOMIC DNA]</scope>
    <source>
        <strain evidence="2 3">DSM 15102</strain>
    </source>
</reference>
<evidence type="ECO:0000313" key="3">
    <source>
        <dbReference type="Proteomes" id="UP000196365"/>
    </source>
</evidence>
<dbReference type="EMBL" id="FUWV01000002">
    <property type="protein sequence ID" value="SJZ41838.1"/>
    <property type="molecule type" value="Genomic_DNA"/>
</dbReference>
<evidence type="ECO:0000313" key="2">
    <source>
        <dbReference type="EMBL" id="SJZ41838.1"/>
    </source>
</evidence>
<keyword evidence="1" id="KW-0175">Coiled coil</keyword>
<organism evidence="2 3">
    <name type="scientific">Garciella nitratireducens DSM 15102</name>
    <dbReference type="NCBI Taxonomy" id="1121911"/>
    <lineage>
        <taxon>Bacteria</taxon>
        <taxon>Bacillati</taxon>
        <taxon>Bacillota</taxon>
        <taxon>Clostridia</taxon>
        <taxon>Eubacteriales</taxon>
        <taxon>Eubacteriaceae</taxon>
        <taxon>Garciella</taxon>
    </lineage>
</organism>
<keyword evidence="3" id="KW-1185">Reference proteome</keyword>
<evidence type="ECO:0000256" key="1">
    <source>
        <dbReference type="SAM" id="Coils"/>
    </source>
</evidence>